<evidence type="ECO:0000256" key="2">
    <source>
        <dbReference type="SAM" id="Phobius"/>
    </source>
</evidence>
<keyword evidence="2" id="KW-0812">Transmembrane</keyword>
<dbReference type="AlphaFoldDB" id="A0AAX3BB43"/>
<keyword evidence="2" id="KW-0472">Membrane</keyword>
<reference evidence="5" key="1">
    <citation type="submission" date="2021-04" db="EMBL/GenBank/DDBJ databases">
        <authorList>
            <person name="Postec A."/>
        </authorList>
    </citation>
    <scope>NUCLEOTIDE SEQUENCE</scope>
    <source>
        <strain evidence="5">F1F22</strain>
    </source>
</reference>
<keyword evidence="6" id="KW-1185">Reference proteome</keyword>
<dbReference type="InterPro" id="IPR052016">
    <property type="entry name" value="Bact_Sigma-Reg"/>
</dbReference>
<dbReference type="SUPFAM" id="SSF81606">
    <property type="entry name" value="PP2C-like"/>
    <property type="match status" value="1"/>
</dbReference>
<dbReference type="Gene3D" id="3.30.450.40">
    <property type="match status" value="1"/>
</dbReference>
<evidence type="ECO:0000259" key="3">
    <source>
        <dbReference type="SMART" id="SM00065"/>
    </source>
</evidence>
<dbReference type="SUPFAM" id="SSF55781">
    <property type="entry name" value="GAF domain-like"/>
    <property type="match status" value="1"/>
</dbReference>
<dbReference type="KEGG" id="taqu:KDW03_08370"/>
<organism evidence="5 6">
    <name type="scientific">Thermospira aquatica</name>
    <dbReference type="NCBI Taxonomy" id="2828656"/>
    <lineage>
        <taxon>Bacteria</taxon>
        <taxon>Pseudomonadati</taxon>
        <taxon>Spirochaetota</taxon>
        <taxon>Spirochaetia</taxon>
        <taxon>Brevinematales</taxon>
        <taxon>Thermospiraceae</taxon>
        <taxon>Thermospira</taxon>
    </lineage>
</organism>
<sequence length="697" mass="78780">MQLNLYFGVPLVIAFFFALVMAVQAESYKERLFKFLFWFFTFVFLKSLLYSLIGLLDVSFVKQQVGISNIEQTVVNPLYLNFYNWRYLVWHVVETGFIVFVSRFFILEKAEAERKKTKGRRIFFGVQFALLIVTTLVLLVVGLGQPVEGFSLGSEFLDRFLLGFGGRFFLGAWRIALLIWLWLSLGSIYGYTIDLLKPIYRYRPILLAYIVTEMVFHLFSILVAYYSMKGWLVLPWLSVVAMAVFSFGVQREFVADLEAKVQNLDKEKDIIIQLMRDISAIVGSGELDLDVVVKRIVDAAVRGTNARGGALLLKDAVTNRLQAKYVSGVYPPTKPFKIGDGMAVTESMLVEKFKLERIAIGEGLLGQVMEEGESIYIPDALRSSRYVQPVKEYMVVTSFIAVPLKARDNVFGVLTVIDDARSFLVNDLSLVETLAEQAAINIQQIQMYQEVLEKKQAEKEIGVAGEIQSSLVPHSFPDTDKYELYGFSIPAKGVGGDYYDYIDFGNNKIAMTMFDVSGKGVPAALIMVMIRSILRTVASLDAETKHILERLNNTIAQEIVEDRYATGFYLLYDAEKGLMNYTNAGHGPLVLYRASEDTFQFLDTEGMPVGIMPEVNYGQDFVTLESGDIAVLYTDGITEAMNLQHEEFGMERLQNVIRTYRRESAREIANKVLEEVNKFVGTAPQHDDETLLILKAK</sequence>
<feature type="transmembrane region" description="Helical" evidence="2">
    <location>
        <begin position="35"/>
        <end position="56"/>
    </location>
</feature>
<feature type="transmembrane region" description="Helical" evidence="2">
    <location>
        <begin position="206"/>
        <end position="226"/>
    </location>
</feature>
<keyword evidence="1" id="KW-0378">Hydrolase</keyword>
<dbReference type="Proteomes" id="UP001056539">
    <property type="component" value="Chromosome"/>
</dbReference>
<dbReference type="InterPro" id="IPR029016">
    <property type="entry name" value="GAF-like_dom_sf"/>
</dbReference>
<dbReference type="InterPro" id="IPR003018">
    <property type="entry name" value="GAF"/>
</dbReference>
<feature type="transmembrane region" description="Helical" evidence="2">
    <location>
        <begin position="87"/>
        <end position="106"/>
    </location>
</feature>
<evidence type="ECO:0000256" key="1">
    <source>
        <dbReference type="ARBA" id="ARBA00022801"/>
    </source>
</evidence>
<dbReference type="Pfam" id="PF13185">
    <property type="entry name" value="GAF_2"/>
    <property type="match status" value="1"/>
</dbReference>
<feature type="domain" description="GAF" evidence="3">
    <location>
        <begin position="288"/>
        <end position="452"/>
    </location>
</feature>
<reference evidence="5" key="2">
    <citation type="submission" date="2022-06" db="EMBL/GenBank/DDBJ databases">
        <title>Thermospira aquatica gen. nov., sp. nov.</title>
        <authorList>
            <person name="Ben Ali Gam Z."/>
            <person name="Labat M."/>
        </authorList>
    </citation>
    <scope>NUCLEOTIDE SEQUENCE</scope>
    <source>
        <strain evidence="5">F1F22</strain>
    </source>
</reference>
<dbReference type="RefSeq" id="WP_271434631.1">
    <property type="nucleotide sequence ID" value="NZ_CP073355.1"/>
</dbReference>
<dbReference type="Gene3D" id="3.60.40.10">
    <property type="entry name" value="PPM-type phosphatase domain"/>
    <property type="match status" value="1"/>
</dbReference>
<dbReference type="InterPro" id="IPR001932">
    <property type="entry name" value="PPM-type_phosphatase-like_dom"/>
</dbReference>
<dbReference type="PANTHER" id="PTHR43156">
    <property type="entry name" value="STAGE II SPORULATION PROTEIN E-RELATED"/>
    <property type="match status" value="1"/>
</dbReference>
<name>A0AAX3BB43_9SPIR</name>
<dbReference type="SMART" id="SM00331">
    <property type="entry name" value="PP2C_SIG"/>
    <property type="match status" value="1"/>
</dbReference>
<dbReference type="PANTHER" id="PTHR43156:SF2">
    <property type="entry name" value="STAGE II SPORULATION PROTEIN E"/>
    <property type="match status" value="1"/>
</dbReference>
<feature type="transmembrane region" description="Helical" evidence="2">
    <location>
        <begin position="122"/>
        <end position="144"/>
    </location>
</feature>
<gene>
    <name evidence="5" type="ORF">KDW03_08370</name>
</gene>
<dbReference type="EMBL" id="CP073355">
    <property type="protein sequence ID" value="URA09501.1"/>
    <property type="molecule type" value="Genomic_DNA"/>
</dbReference>
<protein>
    <submittedName>
        <fullName evidence="5">SpoIIE family protein phosphatase</fullName>
    </submittedName>
</protein>
<evidence type="ECO:0000259" key="4">
    <source>
        <dbReference type="SMART" id="SM00331"/>
    </source>
</evidence>
<dbReference type="GO" id="GO:0016791">
    <property type="term" value="F:phosphatase activity"/>
    <property type="evidence" value="ECO:0007669"/>
    <property type="project" value="TreeGrafter"/>
</dbReference>
<accession>A0AAX3BB43</accession>
<dbReference type="InterPro" id="IPR036457">
    <property type="entry name" value="PPM-type-like_dom_sf"/>
</dbReference>
<proteinExistence type="predicted"/>
<feature type="domain" description="PPM-type phosphatase" evidence="4">
    <location>
        <begin position="479"/>
        <end position="696"/>
    </location>
</feature>
<evidence type="ECO:0000313" key="6">
    <source>
        <dbReference type="Proteomes" id="UP001056539"/>
    </source>
</evidence>
<keyword evidence="2" id="KW-1133">Transmembrane helix</keyword>
<dbReference type="SMART" id="SM00065">
    <property type="entry name" value="GAF"/>
    <property type="match status" value="1"/>
</dbReference>
<evidence type="ECO:0000313" key="5">
    <source>
        <dbReference type="EMBL" id="URA09501.1"/>
    </source>
</evidence>
<dbReference type="Pfam" id="PF07228">
    <property type="entry name" value="SpoIIE"/>
    <property type="match status" value="1"/>
</dbReference>
<feature type="transmembrane region" description="Helical" evidence="2">
    <location>
        <begin position="164"/>
        <end position="185"/>
    </location>
</feature>
<feature type="transmembrane region" description="Helical" evidence="2">
    <location>
        <begin position="6"/>
        <end position="23"/>
    </location>
</feature>